<comment type="caution">
    <text evidence="1">The sequence shown here is derived from an EMBL/GenBank/DDBJ whole genome shotgun (WGS) entry which is preliminary data.</text>
</comment>
<evidence type="ECO:0000313" key="1">
    <source>
        <dbReference type="EMBL" id="MPM42066.1"/>
    </source>
</evidence>
<sequence length="75" mass="8739">MEQIQSNESMIDVNAVDKSLMENLRLMEAMKDEERKTIYTMLDEFIGKKKLKDAHSNVLHDVHPKSLEIPALFHI</sequence>
<organism evidence="1">
    <name type="scientific">bioreactor metagenome</name>
    <dbReference type="NCBI Taxonomy" id="1076179"/>
    <lineage>
        <taxon>unclassified sequences</taxon>
        <taxon>metagenomes</taxon>
        <taxon>ecological metagenomes</taxon>
    </lineage>
</organism>
<accession>A0A644ZMS0</accession>
<reference evidence="1" key="1">
    <citation type="submission" date="2019-08" db="EMBL/GenBank/DDBJ databases">
        <authorList>
            <person name="Kucharzyk K."/>
            <person name="Murdoch R.W."/>
            <person name="Higgins S."/>
            <person name="Loffler F."/>
        </authorList>
    </citation>
    <scope>NUCLEOTIDE SEQUENCE</scope>
</reference>
<dbReference type="EMBL" id="VSSQ01009591">
    <property type="protein sequence ID" value="MPM42066.1"/>
    <property type="molecule type" value="Genomic_DNA"/>
</dbReference>
<name>A0A644ZMS0_9ZZZZ</name>
<dbReference type="AlphaFoldDB" id="A0A644ZMS0"/>
<proteinExistence type="predicted"/>
<protein>
    <submittedName>
        <fullName evidence="1">Uncharacterized protein</fullName>
    </submittedName>
</protein>
<gene>
    <name evidence="1" type="ORF">SDC9_88728</name>
</gene>